<sequence length="1122" mass="121705">MLKKTFAVALCVLILCAIAPAAFATNYYYPSYPGPAKAQPPAGREYFPTNISKLPSSEGLPDLFKFLDPTKGTNGYVTTPAEWEQRRAELSDLLQYYYYGKKMDTAKEDVSYSGNLGTSNASLTVTVRNPANATSGSYNVTGIYVPTYKEGVADADLKNGETNIAPPYPFVIGVGGGVSANMRNTFLRHGYAVMNNPTGTIFSDNASRTGVYTTLYPFNRDTYEGDSAALMAWAWGISRTLDALENGAYKGLIDPSRSVVTGVSRNGKAAALAGAFDQRISIVVPVDPGQGGIASMRYTSEGRIYNYNVPNNANGAPNASYSNSSMNRSYFRNEKPTNTMSPGGDHWLDTKAEEFRFELDKLPFDSHALAAMVAPRPLLTFTGEGFDWLSSPSNILATVAAKEVYEFLGKGDNIGVFVHDGAHAFQDRDHAYMLAMMDREFHGGKYGDPLKVEGPDTLGVTVNPPIRPAATYNGVWDMSAYPFEVDSSYMKWSRPNKYTLYSTNEMVTAGYPTTIKAYSNAPQIMLNTGEGIYTADVVGGVATFNLSAEKTVPGRYALSTIGKTKDTQTVYLQSYDLTGILRTSITCDDTGDQRWIFGFTSKVDQQAMKIFANDVPVPTSVNEAEEPGWILSYGASINTGYTSADADNTNKHAFFQENVPDFPVSYAAGSNRVVRLEDVKLESLPGYDFQFSYDLNKAKAIFSPSWPSTNIKIGPSPNWPLYPNKNTDAGDRPESLPWPTTKLGEVSFNPKNVVITPDTKSVSFGFANPMDPQNFGFGTNFAEDYTLDWSENDTIVTIGFDKPVTADSQLIFARLQDASGNVNVRPYVFDLAPKAATGITVTPPAKTDYKVGEHIDLTGLIVTASFEDGTSKPVSGYKIDVEDGALVQKQGTITATVSYGGFTAKFDLKTSLPDSIVYTVNVPAKVIVNSKDKETPVKFTLDAQNYAGLQGFNATVKYDADLTFVSAVGKSGISIVDAKNDAGKKEIHLAVAKLGAPISAGENLLNLLDLNFTVPTGYVGDVSAELTIDFASNGKNEMAVTPLNNKATITVGSYMVLTYDINNDKAVDWNDFYALAGYYGASSVDSNWLENAYRGDYSGDGKIGIDDLLLFIQVLNDNNIGF</sequence>
<evidence type="ECO:0000313" key="7">
    <source>
        <dbReference type="EMBL" id="MBO7745738.1"/>
    </source>
</evidence>
<feature type="domain" description="4-O-methyl-glucuronoyl methylesterase-like" evidence="6">
    <location>
        <begin position="338"/>
        <end position="409"/>
    </location>
</feature>
<dbReference type="EMBL" id="JAGGDJ010000012">
    <property type="protein sequence ID" value="MBO7745738.1"/>
    <property type="molecule type" value="Genomic_DNA"/>
</dbReference>
<dbReference type="Gene3D" id="1.10.1330.10">
    <property type="entry name" value="Dockerin domain"/>
    <property type="match status" value="1"/>
</dbReference>
<evidence type="ECO:0000259" key="5">
    <source>
        <dbReference type="Pfam" id="PF07523"/>
    </source>
</evidence>
<organism evidence="7 8">
    <name type="scientific">Paenibacillus artemisiicola</name>
    <dbReference type="NCBI Taxonomy" id="1172618"/>
    <lineage>
        <taxon>Bacteria</taxon>
        <taxon>Bacillati</taxon>
        <taxon>Bacillota</taxon>
        <taxon>Bacilli</taxon>
        <taxon>Bacillales</taxon>
        <taxon>Paenibacillaceae</taxon>
        <taxon>Paenibacillus</taxon>
    </lineage>
</organism>
<dbReference type="Pfam" id="PF07523">
    <property type="entry name" value="Big_3"/>
    <property type="match status" value="1"/>
</dbReference>
<feature type="domain" description="4-O-methyl-glucuronoyl methylesterase-like" evidence="6">
    <location>
        <begin position="164"/>
        <end position="328"/>
    </location>
</feature>
<dbReference type="Gene3D" id="3.40.50.1820">
    <property type="entry name" value="alpha/beta hydrolase"/>
    <property type="match status" value="1"/>
</dbReference>
<dbReference type="InterPro" id="IPR018247">
    <property type="entry name" value="EF_Hand_1_Ca_BS"/>
</dbReference>
<evidence type="ECO:0000256" key="4">
    <source>
        <dbReference type="SAM" id="SignalP"/>
    </source>
</evidence>
<dbReference type="RefSeq" id="WP_208848572.1">
    <property type="nucleotide sequence ID" value="NZ_JAGGDJ010000012.1"/>
</dbReference>
<name>A0ABS3WBT1_9BACL</name>
<feature type="signal peptide" evidence="4">
    <location>
        <begin position="1"/>
        <end position="24"/>
    </location>
</feature>
<keyword evidence="3" id="KW-0378">Hydrolase</keyword>
<evidence type="ECO:0000259" key="6">
    <source>
        <dbReference type="Pfam" id="PF22244"/>
    </source>
</evidence>
<reference evidence="7 8" key="1">
    <citation type="submission" date="2021-03" db="EMBL/GenBank/DDBJ databases">
        <title>Paenibacillus artemisicola MWE-103 whole genome sequence.</title>
        <authorList>
            <person name="Ham Y.J."/>
        </authorList>
    </citation>
    <scope>NUCLEOTIDE SEQUENCE [LARGE SCALE GENOMIC DNA]</scope>
    <source>
        <strain evidence="7 8">MWE-103</strain>
    </source>
</reference>
<dbReference type="InterPro" id="IPR022038">
    <property type="entry name" value="Ig-like_bact"/>
</dbReference>
<gene>
    <name evidence="7" type="ORF">I8J29_16125</name>
</gene>
<dbReference type="InterPro" id="IPR036439">
    <property type="entry name" value="Dockerin_dom_sf"/>
</dbReference>
<dbReference type="SUPFAM" id="SSF63446">
    <property type="entry name" value="Type I dockerin domain"/>
    <property type="match status" value="1"/>
</dbReference>
<dbReference type="PROSITE" id="PS00018">
    <property type="entry name" value="EF_HAND_1"/>
    <property type="match status" value="1"/>
</dbReference>
<dbReference type="InterPro" id="IPR054579">
    <property type="entry name" value="GCE-like_dom"/>
</dbReference>
<feature type="domain" description="Ig-like" evidence="5">
    <location>
        <begin position="843"/>
        <end position="908"/>
    </location>
</feature>
<evidence type="ECO:0000256" key="1">
    <source>
        <dbReference type="ARBA" id="ARBA00022487"/>
    </source>
</evidence>
<comment type="caution">
    <text evidence="7">The sequence shown here is derived from an EMBL/GenBank/DDBJ whole genome shotgun (WGS) entry which is preliminary data.</text>
</comment>
<dbReference type="Gene3D" id="2.60.40.680">
    <property type="match status" value="1"/>
</dbReference>
<proteinExistence type="predicted"/>
<dbReference type="Gene3D" id="2.60.40.3630">
    <property type="match status" value="1"/>
</dbReference>
<dbReference type="Proteomes" id="UP000670947">
    <property type="component" value="Unassembled WGS sequence"/>
</dbReference>
<keyword evidence="8" id="KW-1185">Reference proteome</keyword>
<keyword evidence="1" id="KW-0719">Serine esterase</keyword>
<evidence type="ECO:0000313" key="8">
    <source>
        <dbReference type="Proteomes" id="UP000670947"/>
    </source>
</evidence>
<accession>A0ABS3WBT1</accession>
<dbReference type="InterPro" id="IPR029058">
    <property type="entry name" value="AB_hydrolase_fold"/>
</dbReference>
<dbReference type="Pfam" id="PF22244">
    <property type="entry name" value="GCE_fung"/>
    <property type="match status" value="2"/>
</dbReference>
<evidence type="ECO:0000256" key="2">
    <source>
        <dbReference type="ARBA" id="ARBA00022729"/>
    </source>
</evidence>
<keyword evidence="2 4" id="KW-0732">Signal</keyword>
<dbReference type="SUPFAM" id="SSF53474">
    <property type="entry name" value="alpha/beta-Hydrolases"/>
    <property type="match status" value="1"/>
</dbReference>
<protein>
    <submittedName>
        <fullName evidence="7">Bacterial Ig-like domain-containing protein</fullName>
    </submittedName>
</protein>
<evidence type="ECO:0000256" key="3">
    <source>
        <dbReference type="ARBA" id="ARBA00022801"/>
    </source>
</evidence>
<feature type="chain" id="PRO_5045795472" evidence="4">
    <location>
        <begin position="25"/>
        <end position="1122"/>
    </location>
</feature>